<dbReference type="Proteomes" id="UP000031549">
    <property type="component" value="Unassembled WGS sequence"/>
</dbReference>
<evidence type="ECO:0000313" key="2">
    <source>
        <dbReference type="Proteomes" id="UP000031549"/>
    </source>
</evidence>
<keyword evidence="2" id="KW-1185">Reference proteome</keyword>
<name>A0A846HAA3_9CYAN</name>
<evidence type="ECO:0000313" key="1">
    <source>
        <dbReference type="EMBL" id="NEU74305.1"/>
    </source>
</evidence>
<accession>A0A846HAA3</accession>
<reference evidence="1 2" key="1">
    <citation type="journal article" date="2015" name="Genome Announc.">
        <title>Draft Genome Sequence of Cyanobacterium Hassallia byssoidea Strain VB512170, Isolated from Monuments in India.</title>
        <authorList>
            <person name="Singh D."/>
            <person name="Chandrababunaidu M.M."/>
            <person name="Panda A."/>
            <person name="Sen D."/>
            <person name="Bhattacharyya S."/>
            <person name="Adhikary S.P."/>
            <person name="Tripathy S."/>
        </authorList>
    </citation>
    <scope>NUCLEOTIDE SEQUENCE [LARGE SCALE GENOMIC DNA]</scope>
    <source>
        <strain evidence="1 2">VB512170</strain>
    </source>
</reference>
<proteinExistence type="predicted"/>
<sequence>MLIFNAQLALFSIRLIVLEQGDFNMTQSWKSWSWKLGLGIAVATSAIASCGYYAVAQDTETPFGIEIKTPPGALSHNYQPSTGNSLQLTSITSDAPVSNIYVRIKQTGVSSLPYTMNPGNPIPLDMSSCFHNTVTVQLLGLVGNPTVPRIGIIGQQTVAISQYTQSPQEMTFTRDGINYTIEYQIVPFGCSDRS</sequence>
<comment type="caution">
    <text evidence="1">The sequence shown here is derived from an EMBL/GenBank/DDBJ whole genome shotgun (WGS) entry which is preliminary data.</text>
</comment>
<gene>
    <name evidence="1" type="ORF">PI95_017500</name>
</gene>
<dbReference type="RefSeq" id="WP_039737685.1">
    <property type="nucleotide sequence ID" value="NZ_JTCM02000038.1"/>
</dbReference>
<organism evidence="1 2">
    <name type="scientific">Hassallia byssoidea VB512170</name>
    <dbReference type="NCBI Taxonomy" id="1304833"/>
    <lineage>
        <taxon>Bacteria</taxon>
        <taxon>Bacillati</taxon>
        <taxon>Cyanobacteriota</taxon>
        <taxon>Cyanophyceae</taxon>
        <taxon>Nostocales</taxon>
        <taxon>Tolypothrichaceae</taxon>
        <taxon>Hassallia</taxon>
    </lineage>
</organism>
<dbReference type="AlphaFoldDB" id="A0A846HAA3"/>
<protein>
    <submittedName>
        <fullName evidence="1">Uncharacterized protein</fullName>
    </submittedName>
</protein>
<dbReference type="EMBL" id="JTCM02000038">
    <property type="protein sequence ID" value="NEU74305.1"/>
    <property type="molecule type" value="Genomic_DNA"/>
</dbReference>